<dbReference type="EMBL" id="JAVMBO010000017">
    <property type="protein sequence ID" value="MDS1311107.1"/>
    <property type="molecule type" value="Genomic_DNA"/>
</dbReference>
<dbReference type="PANTHER" id="PTHR33840:SF1">
    <property type="entry name" value="TLE1 PHOSPHOLIPASE DOMAIN-CONTAINING PROTEIN"/>
    <property type="match status" value="1"/>
</dbReference>
<organism evidence="3 4">
    <name type="scientific">Marinobacter xiaoshiensis</name>
    <dbReference type="NCBI Taxonomy" id="3073652"/>
    <lineage>
        <taxon>Bacteria</taxon>
        <taxon>Pseudomonadati</taxon>
        <taxon>Pseudomonadota</taxon>
        <taxon>Gammaproteobacteria</taxon>
        <taxon>Pseudomonadales</taxon>
        <taxon>Marinobacteraceae</taxon>
        <taxon>Marinobacter</taxon>
    </lineage>
</organism>
<protein>
    <submittedName>
        <fullName evidence="3">DUF2235 domain-containing protein</fullName>
    </submittedName>
</protein>
<proteinExistence type="predicted"/>
<accession>A0ABU2HJ67</accession>
<dbReference type="Pfam" id="PF05488">
    <property type="entry name" value="PAAR_motif"/>
    <property type="match status" value="1"/>
</dbReference>
<dbReference type="RefSeq" id="WP_310966548.1">
    <property type="nucleotide sequence ID" value="NZ_JAVMBO010000017.1"/>
</dbReference>
<dbReference type="CDD" id="cd14743">
    <property type="entry name" value="PAAR_CT_1"/>
    <property type="match status" value="1"/>
</dbReference>
<dbReference type="Gene3D" id="2.60.200.60">
    <property type="match status" value="1"/>
</dbReference>
<dbReference type="InterPro" id="IPR008727">
    <property type="entry name" value="PAAR_motif"/>
</dbReference>
<reference evidence="3" key="1">
    <citation type="submission" date="2023-09" db="EMBL/GenBank/DDBJ databases">
        <title>Marinobacter sediminicola sp. nov. and Marinobacter maritimum sp. nov., isolated from marine sediment.</title>
        <authorList>
            <person name="An J."/>
        </authorList>
    </citation>
    <scope>NUCLEOTIDE SEQUENCE</scope>
    <source>
        <strain evidence="3">F60267</strain>
    </source>
</reference>
<gene>
    <name evidence="3" type="ORF">RKA07_13475</name>
</gene>
<feature type="compositionally biased region" description="Basic and acidic residues" evidence="1">
    <location>
        <begin position="146"/>
        <end position="158"/>
    </location>
</feature>
<sequence>MSNLIAACVGDMHVCPIKGHGSSPIMPNGSSILVEGKPIARVGDVTGCGAVITQGYPLALADGMPVAYLGSPTSHGGSIVSGNQRIILGVATTTAPVVDFAMAGALDDKGQLTPAAKELLDKDPQEFVRKAAQKGALIDEGLPEQSQDHASEEEERSKVRVEAGIFFDGTGNNRDNTQSYQRQMDECLTANAAGAISEDECSAELSQVMEGSYLNAETNVSKLENLYQREGGQSETGERVYRLSTYVSGVGTKSGEPDDGPSMGLGLGEQGILKKIEEGSNDLAVSFKRAVDASVDELILDVFGFSRGAATARHFVSREVRDTTGSLYGEYKGALVRAFERQGIPWPKKVTVRFVGLFDTVAGIADIGNLDLSAHDAETGRINVNLRPKDAERVVQFAARDERRHNFSLNSLRSESGNLPDHFSEWVLPGVHSDIGGGYPDRFRERVEVRPPLVVKGKDRRNPEASFEFSRMLQERALIKNEGWIGPLNPLATLEIEQERPPGLPGGDITLRLWLDREVRGEYSRIPLYLMHKLAVDAGVPFDPIPTENPQLVLPPELMTIARNLAAHVWHGGPLLLSPESKALLKQRYIHHSDHYLKLGPLYPFKPGKYGRRTVHPNKGQWSEGEYHEY</sequence>
<evidence type="ECO:0000256" key="1">
    <source>
        <dbReference type="SAM" id="MobiDB-lite"/>
    </source>
</evidence>
<comment type="caution">
    <text evidence="3">The sequence shown here is derived from an EMBL/GenBank/DDBJ whole genome shotgun (WGS) entry which is preliminary data.</text>
</comment>
<feature type="region of interest" description="Disordered" evidence="1">
    <location>
        <begin position="138"/>
        <end position="158"/>
    </location>
</feature>
<dbReference type="Pfam" id="PF09994">
    <property type="entry name" value="T6SS_Tle1-like_cat"/>
    <property type="match status" value="1"/>
</dbReference>
<feature type="domain" description="T6SS Phospholipase effector Tle1-like catalytic" evidence="2">
    <location>
        <begin position="347"/>
        <end position="442"/>
    </location>
</feature>
<dbReference type="InterPro" id="IPR018712">
    <property type="entry name" value="Tle1-like_cat"/>
</dbReference>
<evidence type="ECO:0000313" key="3">
    <source>
        <dbReference type="EMBL" id="MDS1311107.1"/>
    </source>
</evidence>
<dbReference type="PANTHER" id="PTHR33840">
    <property type="match status" value="1"/>
</dbReference>
<keyword evidence="4" id="KW-1185">Reference proteome</keyword>
<dbReference type="Proteomes" id="UP001267407">
    <property type="component" value="Unassembled WGS sequence"/>
</dbReference>
<evidence type="ECO:0000259" key="2">
    <source>
        <dbReference type="Pfam" id="PF09994"/>
    </source>
</evidence>
<evidence type="ECO:0000313" key="4">
    <source>
        <dbReference type="Proteomes" id="UP001267407"/>
    </source>
</evidence>
<name>A0ABU2HJ67_9GAMM</name>